<dbReference type="InterPro" id="IPR019734">
    <property type="entry name" value="TPR_rpt"/>
</dbReference>
<comment type="similarity">
    <text evidence="1">Belongs to the PPR family. P subfamily.</text>
</comment>
<organism evidence="5 6">
    <name type="scientific">Cinchona calisaya</name>
    <dbReference type="NCBI Taxonomy" id="153742"/>
    <lineage>
        <taxon>Eukaryota</taxon>
        <taxon>Viridiplantae</taxon>
        <taxon>Streptophyta</taxon>
        <taxon>Embryophyta</taxon>
        <taxon>Tracheophyta</taxon>
        <taxon>Spermatophyta</taxon>
        <taxon>Magnoliopsida</taxon>
        <taxon>eudicotyledons</taxon>
        <taxon>Gunneridae</taxon>
        <taxon>Pentapetalae</taxon>
        <taxon>asterids</taxon>
        <taxon>lamiids</taxon>
        <taxon>Gentianales</taxon>
        <taxon>Rubiaceae</taxon>
        <taxon>Cinchonoideae</taxon>
        <taxon>Cinchoneae</taxon>
        <taxon>Cinchona</taxon>
    </lineage>
</organism>
<feature type="repeat" description="TPR" evidence="3">
    <location>
        <begin position="390"/>
        <end position="423"/>
    </location>
</feature>
<evidence type="ECO:0000256" key="1">
    <source>
        <dbReference type="ARBA" id="ARBA00007626"/>
    </source>
</evidence>
<keyword evidence="6" id="KW-1185">Reference proteome</keyword>
<evidence type="ECO:0000256" key="3">
    <source>
        <dbReference type="PROSITE-ProRule" id="PRU00339"/>
    </source>
</evidence>
<evidence type="ECO:0000256" key="2">
    <source>
        <dbReference type="ARBA" id="ARBA00022737"/>
    </source>
</evidence>
<comment type="caution">
    <text evidence="5">The sequence shown here is derived from an EMBL/GenBank/DDBJ whole genome shotgun (WGS) entry which is preliminary data.</text>
</comment>
<dbReference type="SUPFAM" id="SSF48452">
    <property type="entry name" value="TPR-like"/>
    <property type="match status" value="1"/>
</dbReference>
<dbReference type="PANTHER" id="PTHR45717:SF57">
    <property type="entry name" value="PENTACOTRIPEPTIDE-REPEAT REGION OF PRORP DOMAIN-CONTAINING PROTEIN"/>
    <property type="match status" value="1"/>
</dbReference>
<gene>
    <name evidence="5" type="ORF">ACH5RR_017903</name>
</gene>
<dbReference type="PROSITE" id="PS51375">
    <property type="entry name" value="PPR"/>
    <property type="match status" value="3"/>
</dbReference>
<evidence type="ECO:0000313" key="6">
    <source>
        <dbReference type="Proteomes" id="UP001630127"/>
    </source>
</evidence>
<dbReference type="Pfam" id="PF01535">
    <property type="entry name" value="PPR"/>
    <property type="match status" value="3"/>
</dbReference>
<feature type="repeat" description="PPR" evidence="4">
    <location>
        <begin position="177"/>
        <end position="211"/>
    </location>
</feature>
<dbReference type="PANTHER" id="PTHR45717">
    <property type="entry name" value="OS12G0527900 PROTEIN"/>
    <property type="match status" value="1"/>
</dbReference>
<feature type="repeat" description="PPR" evidence="4">
    <location>
        <begin position="354"/>
        <end position="388"/>
    </location>
</feature>
<evidence type="ECO:0008006" key="7">
    <source>
        <dbReference type="Google" id="ProtNLM"/>
    </source>
</evidence>
<accession>A0ABD2ZKV5</accession>
<protein>
    <recommendedName>
        <fullName evidence="7">Pentatricopeptide repeat-containing protein</fullName>
    </recommendedName>
</protein>
<keyword evidence="2" id="KW-0677">Repeat</keyword>
<dbReference type="InterPro" id="IPR011990">
    <property type="entry name" value="TPR-like_helical_dom_sf"/>
</dbReference>
<dbReference type="Proteomes" id="UP001630127">
    <property type="component" value="Unassembled WGS sequence"/>
</dbReference>
<feature type="repeat" description="PPR" evidence="4">
    <location>
        <begin position="248"/>
        <end position="282"/>
    </location>
</feature>
<dbReference type="InterPro" id="IPR002885">
    <property type="entry name" value="PPR_rpt"/>
</dbReference>
<name>A0ABD2ZKV5_9GENT</name>
<dbReference type="NCBIfam" id="TIGR00756">
    <property type="entry name" value="PPR"/>
    <property type="match status" value="2"/>
</dbReference>
<dbReference type="Pfam" id="PF13041">
    <property type="entry name" value="PPR_2"/>
    <property type="match status" value="1"/>
</dbReference>
<proteinExistence type="inferred from homology"/>
<dbReference type="Gene3D" id="1.25.40.10">
    <property type="entry name" value="Tetratricopeptide repeat domain"/>
    <property type="match status" value="2"/>
</dbReference>
<sequence>MKIFLHNLLNQLPKSSPLKLFTHFFASSAKSTKTLYPSDPSNNLYRRISPIGDPNISVVPVLDQWVAEGRPVFKEKLEGIIKELRAYKRFQHALEVSKWMTDKRYMPLSPADVAIRMNLIYRVDGLKAAENYFSNVTDKLKVFDVHIALLNCYAHEKSVEKAEVTMQKLREMGYATSPLPYNIMMNLHYELGNWKKLDDLMNEMEEKGIYFDPFTFTTRLSAYAAASDAEGVDKIVKMMESDPRIVLDYNAYAITAQGYLKVGKLDKALDMLRKMEELAITTRKRNCPFDLLLKLYAGMERKHDVCRIWEVYKQTQMIYNKGYITMMSSLLKFGDMEGIEKIFAEWESRGLPYDFRVPNVLIHAYCRNGELEKAEALIDKGSSEGGKPFATTWYYMAIGYIKDNQISKAAEVLKKAILSCPPNYKPSKETLTTCLEYLERGDVEKPEEIIKFLKGENFFPIVDHDRPWILSSLVNHNLD</sequence>
<evidence type="ECO:0000313" key="5">
    <source>
        <dbReference type="EMBL" id="KAL3519754.1"/>
    </source>
</evidence>
<dbReference type="GO" id="GO:0003729">
    <property type="term" value="F:mRNA binding"/>
    <property type="evidence" value="ECO:0007669"/>
    <property type="project" value="UniProtKB-ARBA"/>
</dbReference>
<reference evidence="5 6" key="1">
    <citation type="submission" date="2024-11" db="EMBL/GenBank/DDBJ databases">
        <title>A near-complete genome assembly of Cinchona calisaya.</title>
        <authorList>
            <person name="Lian D.C."/>
            <person name="Zhao X.W."/>
            <person name="Wei L."/>
        </authorList>
    </citation>
    <scope>NUCLEOTIDE SEQUENCE [LARGE SCALE GENOMIC DNA]</scope>
    <source>
        <tissue evidence="5">Nenye</tissue>
    </source>
</reference>
<keyword evidence="3" id="KW-0802">TPR repeat</keyword>
<evidence type="ECO:0000256" key="4">
    <source>
        <dbReference type="PROSITE-ProRule" id="PRU00708"/>
    </source>
</evidence>
<dbReference type="EMBL" id="JBJUIK010000008">
    <property type="protein sequence ID" value="KAL3519754.1"/>
    <property type="molecule type" value="Genomic_DNA"/>
</dbReference>
<dbReference type="AlphaFoldDB" id="A0ABD2ZKV5"/>
<dbReference type="PROSITE" id="PS50005">
    <property type="entry name" value="TPR"/>
    <property type="match status" value="1"/>
</dbReference>